<protein>
    <submittedName>
        <fullName evidence="2">Uncharacterized protein</fullName>
    </submittedName>
</protein>
<name>A0A9D4IWN6_DREPO</name>
<evidence type="ECO:0000313" key="2">
    <source>
        <dbReference type="EMBL" id="KAH3789620.1"/>
    </source>
</evidence>
<comment type="caution">
    <text evidence="2">The sequence shown here is derived from an EMBL/GenBank/DDBJ whole genome shotgun (WGS) entry which is preliminary data.</text>
</comment>
<keyword evidence="3" id="KW-1185">Reference proteome</keyword>
<gene>
    <name evidence="2" type="ORF">DPMN_167805</name>
</gene>
<evidence type="ECO:0000256" key="1">
    <source>
        <dbReference type="SAM" id="Phobius"/>
    </source>
</evidence>
<keyword evidence="1" id="KW-0812">Transmembrane</keyword>
<keyword evidence="1" id="KW-1133">Transmembrane helix</keyword>
<organism evidence="2 3">
    <name type="scientific">Dreissena polymorpha</name>
    <name type="common">Zebra mussel</name>
    <name type="synonym">Mytilus polymorpha</name>
    <dbReference type="NCBI Taxonomy" id="45954"/>
    <lineage>
        <taxon>Eukaryota</taxon>
        <taxon>Metazoa</taxon>
        <taxon>Spiralia</taxon>
        <taxon>Lophotrochozoa</taxon>
        <taxon>Mollusca</taxon>
        <taxon>Bivalvia</taxon>
        <taxon>Autobranchia</taxon>
        <taxon>Heteroconchia</taxon>
        <taxon>Euheterodonta</taxon>
        <taxon>Imparidentia</taxon>
        <taxon>Neoheterodontei</taxon>
        <taxon>Myida</taxon>
        <taxon>Dreissenoidea</taxon>
        <taxon>Dreissenidae</taxon>
        <taxon>Dreissena</taxon>
    </lineage>
</organism>
<dbReference type="AlphaFoldDB" id="A0A9D4IWN6"/>
<feature type="transmembrane region" description="Helical" evidence="1">
    <location>
        <begin position="51"/>
        <end position="70"/>
    </location>
</feature>
<keyword evidence="1" id="KW-0472">Membrane</keyword>
<reference evidence="2" key="1">
    <citation type="journal article" date="2019" name="bioRxiv">
        <title>The Genome of the Zebra Mussel, Dreissena polymorpha: A Resource for Invasive Species Research.</title>
        <authorList>
            <person name="McCartney M.A."/>
            <person name="Auch B."/>
            <person name="Kono T."/>
            <person name="Mallez S."/>
            <person name="Zhang Y."/>
            <person name="Obille A."/>
            <person name="Becker A."/>
            <person name="Abrahante J.E."/>
            <person name="Garbe J."/>
            <person name="Badalamenti J.P."/>
            <person name="Herman A."/>
            <person name="Mangelson H."/>
            <person name="Liachko I."/>
            <person name="Sullivan S."/>
            <person name="Sone E.D."/>
            <person name="Koren S."/>
            <person name="Silverstein K.A.T."/>
            <person name="Beckman K.B."/>
            <person name="Gohl D.M."/>
        </authorList>
    </citation>
    <scope>NUCLEOTIDE SEQUENCE</scope>
    <source>
        <strain evidence="2">Duluth1</strain>
        <tissue evidence="2">Whole animal</tissue>
    </source>
</reference>
<sequence length="73" mass="8596">MAKCTSEYQAAYKYTTWQPPPQSLKPENEKVKNYKKRTAYMERKTTYGLDFVNTSVSIILGCVLMTLYMWRSL</sequence>
<reference evidence="2" key="2">
    <citation type="submission" date="2020-11" db="EMBL/GenBank/DDBJ databases">
        <authorList>
            <person name="McCartney M.A."/>
            <person name="Auch B."/>
            <person name="Kono T."/>
            <person name="Mallez S."/>
            <person name="Becker A."/>
            <person name="Gohl D.M."/>
            <person name="Silverstein K.A.T."/>
            <person name="Koren S."/>
            <person name="Bechman K.B."/>
            <person name="Herman A."/>
            <person name="Abrahante J.E."/>
            <person name="Garbe J."/>
        </authorList>
    </citation>
    <scope>NUCLEOTIDE SEQUENCE</scope>
    <source>
        <strain evidence="2">Duluth1</strain>
        <tissue evidence="2">Whole animal</tissue>
    </source>
</reference>
<proteinExistence type="predicted"/>
<dbReference type="EMBL" id="JAIWYP010000008">
    <property type="protein sequence ID" value="KAH3789620.1"/>
    <property type="molecule type" value="Genomic_DNA"/>
</dbReference>
<dbReference type="Proteomes" id="UP000828390">
    <property type="component" value="Unassembled WGS sequence"/>
</dbReference>
<accession>A0A9D4IWN6</accession>
<evidence type="ECO:0000313" key="3">
    <source>
        <dbReference type="Proteomes" id="UP000828390"/>
    </source>
</evidence>